<evidence type="ECO:0000313" key="2">
    <source>
        <dbReference type="Proteomes" id="UP000299102"/>
    </source>
</evidence>
<comment type="caution">
    <text evidence="1">The sequence shown here is derived from an EMBL/GenBank/DDBJ whole genome shotgun (WGS) entry which is preliminary data.</text>
</comment>
<proteinExistence type="predicted"/>
<keyword evidence="2" id="KW-1185">Reference proteome</keyword>
<gene>
    <name evidence="1" type="ORF">EVAR_2836_1</name>
</gene>
<evidence type="ECO:0000313" key="1">
    <source>
        <dbReference type="EMBL" id="GBP07738.1"/>
    </source>
</evidence>
<sequence length="166" mass="18695">MSKLSVGHDFANLNTRSCNYKSWDKASHGPAHRRVTYATRGCRLGLEGLTTTPRTFGIRVHRADTFKKKHYTRADSFVACGTCAMRVECVTNTADVCSDRRYVPGFDIKMSGIYVGQTSDIIVTAQMLAFTLFSRLLHFVLILESYFAKFESSQQRIAYNLSVEST</sequence>
<dbReference type="Proteomes" id="UP000299102">
    <property type="component" value="Unassembled WGS sequence"/>
</dbReference>
<protein>
    <submittedName>
        <fullName evidence="1">Uncharacterized protein</fullName>
    </submittedName>
</protein>
<name>A0A4C1T2Q6_EUMVA</name>
<organism evidence="1 2">
    <name type="scientific">Eumeta variegata</name>
    <name type="common">Bagworm moth</name>
    <name type="synonym">Eumeta japonica</name>
    <dbReference type="NCBI Taxonomy" id="151549"/>
    <lineage>
        <taxon>Eukaryota</taxon>
        <taxon>Metazoa</taxon>
        <taxon>Ecdysozoa</taxon>
        <taxon>Arthropoda</taxon>
        <taxon>Hexapoda</taxon>
        <taxon>Insecta</taxon>
        <taxon>Pterygota</taxon>
        <taxon>Neoptera</taxon>
        <taxon>Endopterygota</taxon>
        <taxon>Lepidoptera</taxon>
        <taxon>Glossata</taxon>
        <taxon>Ditrysia</taxon>
        <taxon>Tineoidea</taxon>
        <taxon>Psychidae</taxon>
        <taxon>Oiketicinae</taxon>
        <taxon>Eumeta</taxon>
    </lineage>
</organism>
<dbReference type="AlphaFoldDB" id="A0A4C1T2Q6"/>
<dbReference type="EMBL" id="BGZK01000027">
    <property type="protein sequence ID" value="GBP07738.1"/>
    <property type="molecule type" value="Genomic_DNA"/>
</dbReference>
<reference evidence="1 2" key="1">
    <citation type="journal article" date="2019" name="Commun. Biol.">
        <title>The bagworm genome reveals a unique fibroin gene that provides high tensile strength.</title>
        <authorList>
            <person name="Kono N."/>
            <person name="Nakamura H."/>
            <person name="Ohtoshi R."/>
            <person name="Tomita M."/>
            <person name="Numata K."/>
            <person name="Arakawa K."/>
        </authorList>
    </citation>
    <scope>NUCLEOTIDE SEQUENCE [LARGE SCALE GENOMIC DNA]</scope>
</reference>
<accession>A0A4C1T2Q6</accession>